<evidence type="ECO:0000256" key="7">
    <source>
        <dbReference type="ARBA" id="ARBA00022692"/>
    </source>
</evidence>
<dbReference type="Pfam" id="PF02434">
    <property type="entry name" value="Fringe"/>
    <property type="match status" value="1"/>
</dbReference>
<evidence type="ECO:0000259" key="12">
    <source>
        <dbReference type="Pfam" id="PF02434"/>
    </source>
</evidence>
<keyword evidence="7" id="KW-0812">Transmembrane</keyword>
<sequence length="500" mass="56907">MLTPHFLASTSRSRIALCSIALFAFITFLVLGWRSELGEKVFGSVSFVGKRPSSTLNSDFYDWDTLSAFSPVRQDIEGKSTRDLCKAFPQHLLQEIQPVLKTGHGVLETRLRPQLQSVSACLDTLIITSDVDEEFEGHQLIDIIAELPQGFRDNNKLLKASGYFVQKALAENGTLGTVEPAKVGVQGWKLDKFKFLPQVSRAWQMQPEKRWYLFYEADTYVVWDNVFRLLSNFNPDVPLYFGSPSPGHDSWMANGGPGSILSREAVRRLVKDDFGADGAFLGSKLSERWENHVMRNCCGDSVLGWALHEDAKTLLGGLFPMFNPHPLNGIPFSDAYWCQPVLSETSAEDMIHLWRWEETRRDARRPLLHADLPEYLNLTTVPTRDDWNNAGWDGYPAPQDGNAHESFQACGEACKADDGCFQWTYHLRLCHFVRSFRLGEAKEPEVEASMVQGEEVRHWSEEDKRFMAGWDLDGIRRWMDGEGRDCQTVQWVRPSVTRIF</sequence>
<dbReference type="Gene3D" id="3.90.550.50">
    <property type="match status" value="1"/>
</dbReference>
<evidence type="ECO:0000313" key="13">
    <source>
        <dbReference type="EMBL" id="KAK5700651.1"/>
    </source>
</evidence>
<gene>
    <name evidence="13" type="ORF">LTR97_005168</name>
</gene>
<dbReference type="GO" id="GO:0016020">
    <property type="term" value="C:membrane"/>
    <property type="evidence" value="ECO:0007669"/>
    <property type="project" value="UniProtKB-SubCell"/>
</dbReference>
<proteinExistence type="inferred from homology"/>
<accession>A0AAN7ZU71</accession>
<keyword evidence="10" id="KW-1133">Transmembrane helix</keyword>
<feature type="domain" description="Fringe-like glycosyltransferase" evidence="12">
    <location>
        <begin position="203"/>
        <end position="269"/>
    </location>
</feature>
<evidence type="ECO:0000256" key="10">
    <source>
        <dbReference type="ARBA" id="ARBA00022989"/>
    </source>
</evidence>
<evidence type="ECO:0000256" key="8">
    <source>
        <dbReference type="ARBA" id="ARBA00022741"/>
    </source>
</evidence>
<keyword evidence="5" id="KW-0328">Glycosyltransferase</keyword>
<dbReference type="InterPro" id="IPR003378">
    <property type="entry name" value="Fringe-like_glycosylTrfase"/>
</dbReference>
<dbReference type="EC" id="2.4.1.122" evidence="4"/>
<keyword evidence="11" id="KW-0472">Membrane</keyword>
<evidence type="ECO:0000256" key="11">
    <source>
        <dbReference type="ARBA" id="ARBA00023136"/>
    </source>
</evidence>
<evidence type="ECO:0000256" key="4">
    <source>
        <dbReference type="ARBA" id="ARBA00012557"/>
    </source>
</evidence>
<organism evidence="13 14">
    <name type="scientific">Elasticomyces elasticus</name>
    <dbReference type="NCBI Taxonomy" id="574655"/>
    <lineage>
        <taxon>Eukaryota</taxon>
        <taxon>Fungi</taxon>
        <taxon>Dikarya</taxon>
        <taxon>Ascomycota</taxon>
        <taxon>Pezizomycotina</taxon>
        <taxon>Dothideomycetes</taxon>
        <taxon>Dothideomycetidae</taxon>
        <taxon>Mycosphaerellales</taxon>
        <taxon>Teratosphaeriaceae</taxon>
        <taxon>Elasticomyces</taxon>
    </lineage>
</organism>
<comment type="subcellular location">
    <subcellularLocation>
        <location evidence="1">Membrane</location>
        <topology evidence="1">Single-pass type II membrane protein</topology>
    </subcellularLocation>
</comment>
<comment type="pathway">
    <text evidence="2">Protein modification; protein glycosylation.</text>
</comment>
<keyword evidence="8" id="KW-0547">Nucleotide-binding</keyword>
<evidence type="ECO:0000256" key="3">
    <source>
        <dbReference type="ARBA" id="ARBA00006462"/>
    </source>
</evidence>
<reference evidence="13" key="1">
    <citation type="submission" date="2023-08" db="EMBL/GenBank/DDBJ databases">
        <title>Black Yeasts Isolated from many extreme environments.</title>
        <authorList>
            <person name="Coleine C."/>
            <person name="Stajich J.E."/>
            <person name="Selbmann L."/>
        </authorList>
    </citation>
    <scope>NUCLEOTIDE SEQUENCE</scope>
    <source>
        <strain evidence="13">CCFEE 5810</strain>
    </source>
</reference>
<evidence type="ECO:0000256" key="2">
    <source>
        <dbReference type="ARBA" id="ARBA00004922"/>
    </source>
</evidence>
<comment type="similarity">
    <text evidence="3">Belongs to the glycosyltransferase 31 family. Beta3-Gal-T subfamily.</text>
</comment>
<dbReference type="PANTHER" id="PTHR23033:SF43">
    <property type="entry name" value="APPLE DOMAIN-CONTAINING PROTEIN"/>
    <property type="match status" value="1"/>
</dbReference>
<evidence type="ECO:0000256" key="5">
    <source>
        <dbReference type="ARBA" id="ARBA00022676"/>
    </source>
</evidence>
<dbReference type="PANTHER" id="PTHR23033">
    <property type="entry name" value="BETA1,3-GALACTOSYLTRANSFERASE"/>
    <property type="match status" value="1"/>
</dbReference>
<evidence type="ECO:0000256" key="1">
    <source>
        <dbReference type="ARBA" id="ARBA00004606"/>
    </source>
</evidence>
<dbReference type="AlphaFoldDB" id="A0AAN7ZU71"/>
<dbReference type="InterPro" id="IPR026050">
    <property type="entry name" value="C1GALT1/C1GALT1_chp1"/>
</dbReference>
<keyword evidence="9" id="KW-0735">Signal-anchor</keyword>
<dbReference type="GO" id="GO:0016263">
    <property type="term" value="F:glycoprotein-N-acetylgalactosamine 3-beta-galactosyltransferase activity"/>
    <property type="evidence" value="ECO:0007669"/>
    <property type="project" value="UniProtKB-EC"/>
</dbReference>
<dbReference type="GO" id="GO:0000166">
    <property type="term" value="F:nucleotide binding"/>
    <property type="evidence" value="ECO:0007669"/>
    <property type="project" value="UniProtKB-KW"/>
</dbReference>
<evidence type="ECO:0000256" key="9">
    <source>
        <dbReference type="ARBA" id="ARBA00022968"/>
    </source>
</evidence>
<keyword evidence="6" id="KW-0808">Transferase</keyword>
<evidence type="ECO:0000256" key="6">
    <source>
        <dbReference type="ARBA" id="ARBA00022679"/>
    </source>
</evidence>
<dbReference type="Proteomes" id="UP001310594">
    <property type="component" value="Unassembled WGS sequence"/>
</dbReference>
<dbReference type="EMBL" id="JAVRQU010000007">
    <property type="protein sequence ID" value="KAK5700651.1"/>
    <property type="molecule type" value="Genomic_DNA"/>
</dbReference>
<comment type="caution">
    <text evidence="13">The sequence shown here is derived from an EMBL/GenBank/DDBJ whole genome shotgun (WGS) entry which is preliminary data.</text>
</comment>
<name>A0AAN7ZU71_9PEZI</name>
<protein>
    <recommendedName>
        <fullName evidence="4">N-acetylgalactosaminide beta-1,3-galactosyltransferase</fullName>
        <ecNumber evidence="4">2.4.1.122</ecNumber>
    </recommendedName>
</protein>
<evidence type="ECO:0000313" key="14">
    <source>
        <dbReference type="Proteomes" id="UP001310594"/>
    </source>
</evidence>